<keyword evidence="6" id="KW-1185">Reference proteome</keyword>
<dbReference type="InterPro" id="IPR001073">
    <property type="entry name" value="C1q_dom"/>
</dbReference>
<evidence type="ECO:0000313" key="6">
    <source>
        <dbReference type="Proteomes" id="UP001164746"/>
    </source>
</evidence>
<organism evidence="5 6">
    <name type="scientific">Mya arenaria</name>
    <name type="common">Soft-shell clam</name>
    <dbReference type="NCBI Taxonomy" id="6604"/>
    <lineage>
        <taxon>Eukaryota</taxon>
        <taxon>Metazoa</taxon>
        <taxon>Spiralia</taxon>
        <taxon>Lophotrochozoa</taxon>
        <taxon>Mollusca</taxon>
        <taxon>Bivalvia</taxon>
        <taxon>Autobranchia</taxon>
        <taxon>Heteroconchia</taxon>
        <taxon>Euheterodonta</taxon>
        <taxon>Imparidentia</taxon>
        <taxon>Neoheterodontei</taxon>
        <taxon>Myida</taxon>
        <taxon>Myoidea</taxon>
        <taxon>Myidae</taxon>
        <taxon>Mya</taxon>
    </lineage>
</organism>
<dbReference type="SUPFAM" id="SSF49842">
    <property type="entry name" value="TNF-like"/>
    <property type="match status" value="1"/>
</dbReference>
<dbReference type="Pfam" id="PF00386">
    <property type="entry name" value="C1q"/>
    <property type="match status" value="1"/>
</dbReference>
<feature type="domain" description="C1q" evidence="4">
    <location>
        <begin position="35"/>
        <end position="176"/>
    </location>
</feature>
<dbReference type="SMART" id="SM00110">
    <property type="entry name" value="C1Q"/>
    <property type="match status" value="1"/>
</dbReference>
<dbReference type="Gene3D" id="2.60.120.40">
    <property type="match status" value="1"/>
</dbReference>
<gene>
    <name evidence="5" type="ORF">MAR_035090</name>
</gene>
<evidence type="ECO:0000256" key="3">
    <source>
        <dbReference type="SAM" id="SignalP"/>
    </source>
</evidence>
<keyword evidence="2" id="KW-0964">Secreted</keyword>
<proteinExistence type="predicted"/>
<dbReference type="PROSITE" id="PS50871">
    <property type="entry name" value="C1Q"/>
    <property type="match status" value="1"/>
</dbReference>
<evidence type="ECO:0000256" key="1">
    <source>
        <dbReference type="ARBA" id="ARBA00004613"/>
    </source>
</evidence>
<protein>
    <submittedName>
        <fullName evidence="5">C1QL4-like protein</fullName>
    </submittedName>
</protein>
<dbReference type="EMBL" id="CP111018">
    <property type="protein sequence ID" value="WAR10014.1"/>
    <property type="molecule type" value="Genomic_DNA"/>
</dbReference>
<dbReference type="PANTHER" id="PTHR15427">
    <property type="entry name" value="EMILIN ELASTIN MICROFIBRIL INTERFACE-LOCATED PROTEIN ELASTIN MICROFIBRIL INTERFACER"/>
    <property type="match status" value="1"/>
</dbReference>
<feature type="chain" id="PRO_5046211612" evidence="3">
    <location>
        <begin position="31"/>
        <end position="181"/>
    </location>
</feature>
<dbReference type="PRINTS" id="PR00007">
    <property type="entry name" value="COMPLEMNTC1Q"/>
</dbReference>
<feature type="signal peptide" evidence="3">
    <location>
        <begin position="1"/>
        <end position="30"/>
    </location>
</feature>
<dbReference type="PANTHER" id="PTHR15427:SF50">
    <property type="entry name" value="COMPLEMENT C1Q TUMOR NECROSIS FACTOR-RELATED PROTEIN 2-LIKE"/>
    <property type="match status" value="1"/>
</dbReference>
<dbReference type="Proteomes" id="UP001164746">
    <property type="component" value="Chromosome 7"/>
</dbReference>
<dbReference type="InterPro" id="IPR008983">
    <property type="entry name" value="Tumour_necrosis_fac-like_dom"/>
</dbReference>
<evidence type="ECO:0000256" key="2">
    <source>
        <dbReference type="ARBA" id="ARBA00022525"/>
    </source>
</evidence>
<comment type="subcellular location">
    <subcellularLocation>
        <location evidence="1">Secreted</location>
    </subcellularLocation>
</comment>
<dbReference type="InterPro" id="IPR050392">
    <property type="entry name" value="Collagen/C1q_domain"/>
</dbReference>
<keyword evidence="3" id="KW-0732">Signal</keyword>
<evidence type="ECO:0000259" key="4">
    <source>
        <dbReference type="PROSITE" id="PS50871"/>
    </source>
</evidence>
<name>A0ABY7ELY7_MYAAR</name>
<accession>A0ABY7ELY7</accession>
<sequence length="181" mass="19622">MDTWCTPDVMGKNAMICLLLTASLLGFAAAQGQGNDPDAVAFSAGLTHNQTIHHAVNVVYDRVYVNVGNGYNSSSGVFTAPTRGYYVFQFHALTHLDKSSWLTLNKNDNYLVSIYGHTAADYASGGNSVVLLLIKNDKVFVQAVDEQYGDATDLYGEVDEVYSTFSGYLIAKVYQEPAVVG</sequence>
<evidence type="ECO:0000313" key="5">
    <source>
        <dbReference type="EMBL" id="WAR10014.1"/>
    </source>
</evidence>
<reference evidence="5" key="1">
    <citation type="submission" date="2022-11" db="EMBL/GenBank/DDBJ databases">
        <title>Centuries of genome instability and evolution in soft-shell clam transmissible cancer (bioRxiv).</title>
        <authorList>
            <person name="Hart S.F.M."/>
            <person name="Yonemitsu M.A."/>
            <person name="Giersch R.M."/>
            <person name="Beal B.F."/>
            <person name="Arriagada G."/>
            <person name="Davis B.W."/>
            <person name="Ostrander E.A."/>
            <person name="Goff S.P."/>
            <person name="Metzger M.J."/>
        </authorList>
    </citation>
    <scope>NUCLEOTIDE SEQUENCE</scope>
    <source>
        <strain evidence="5">MELC-2E11</strain>
        <tissue evidence="5">Siphon/mantle</tissue>
    </source>
</reference>